<organism evidence="1">
    <name type="scientific">uncultured Sphingobacterium sp. EB080_L08E11</name>
    <dbReference type="NCBI Taxonomy" id="710992"/>
    <lineage>
        <taxon>Bacteria</taxon>
        <taxon>Pseudomonadati</taxon>
        <taxon>Bacteroidota</taxon>
        <taxon>Sphingobacteriia</taxon>
        <taxon>Sphingobacteriales</taxon>
        <taxon>Sphingobacteriaceae</taxon>
        <taxon>Sphingobacterium</taxon>
        <taxon>environmental samples</taxon>
    </lineage>
</organism>
<dbReference type="EMBL" id="GU474939">
    <property type="protein sequence ID" value="ADI20250.1"/>
    <property type="molecule type" value="Genomic_DNA"/>
</dbReference>
<evidence type="ECO:0000313" key="1">
    <source>
        <dbReference type="EMBL" id="ADI20250.1"/>
    </source>
</evidence>
<sequence length="516" mass="57031">MFITTSLRVQKYMSSFVEMKKVQFYLLLIAISALCSCRNTIDFQGSNIELNFSQDTIYLDTVFTGLGSSTRILKVYNTTSENMTVDRIRLARGVSSYYRMNVDGISGKYAENVEILAGDSTYVFIEISPDAQGSTEMIYTDSIWFENGNVKQHVNLITAVWDAYYHFPDRVLTITQPEPYPDIKIPYSILPCNATWNNDKPHVIYGYAVVDSACLLTINEGTQIHIHKGGGLWAYRDSRLVVNGGGNDADHMSQPVVFQGDRLEPGYEWVPGQWGGVLGGLFLMRSNQNHEIKNTIIKNATTGIRLDSAATLIADQLIISHSSRVNLYGGFGDATLTNFISGPAGVYGLYGLGGHYEARNSTFLNTWSYSSRGGTAVGLSNFFEDGSGTRYTRPISASFFECIVDGSLDNEVSLTIDNGEDFDVVFEKSALTIDPNPQGGHYALTDVDMFVGSDLFYNENWGYTTGPLLLNSGFSYVPDSVNALINAVQRDLSGPQYDIHGTFRNNYITLGATEPL</sequence>
<accession>E0Y0Q9</accession>
<name>E0Y0Q9_9SPHI</name>
<proteinExistence type="predicted"/>
<evidence type="ECO:0008006" key="2">
    <source>
        <dbReference type="Google" id="ProtNLM"/>
    </source>
</evidence>
<protein>
    <recommendedName>
        <fullName evidence="2">Right handed beta helix domain-containing protein</fullName>
    </recommendedName>
</protein>
<reference evidence="1" key="1">
    <citation type="journal article" date="2011" name="Environ. Microbiol.">
        <title>Time-series analyses of Monterey Bay coastal microbial picoplankton using a 'genome proxy' microarray.</title>
        <authorList>
            <person name="Rich V.I."/>
            <person name="Pham V.D."/>
            <person name="Eppley J."/>
            <person name="Shi Y."/>
            <person name="DeLong E.F."/>
        </authorList>
    </citation>
    <scope>NUCLEOTIDE SEQUENCE</scope>
</reference>
<dbReference type="AlphaFoldDB" id="E0Y0Q9"/>